<evidence type="ECO:0000313" key="1">
    <source>
        <dbReference type="EMBL" id="MPM36230.1"/>
    </source>
</evidence>
<dbReference type="AlphaFoldDB" id="A0A644Z5Y7"/>
<gene>
    <name evidence="1" type="ORF">SDC9_82825</name>
</gene>
<sequence length="103" mass="12172">MSLNNKNLFLFNNELDTPFSFDYYTSYVHRLVTINQMDSLKSNIKPLYLFAEEKDLKFLNDNGHQYNILAKSQDFRVTRLTPAFLNPDTRQSVLTNVYLLEIK</sequence>
<reference evidence="1" key="1">
    <citation type="submission" date="2019-08" db="EMBL/GenBank/DDBJ databases">
        <authorList>
            <person name="Kucharzyk K."/>
            <person name="Murdoch R.W."/>
            <person name="Higgins S."/>
            <person name="Loffler F."/>
        </authorList>
    </citation>
    <scope>NUCLEOTIDE SEQUENCE</scope>
</reference>
<organism evidence="1">
    <name type="scientific">bioreactor metagenome</name>
    <dbReference type="NCBI Taxonomy" id="1076179"/>
    <lineage>
        <taxon>unclassified sequences</taxon>
        <taxon>metagenomes</taxon>
        <taxon>ecological metagenomes</taxon>
    </lineage>
</organism>
<proteinExistence type="predicted"/>
<comment type="caution">
    <text evidence="1">The sequence shown here is derived from an EMBL/GenBank/DDBJ whole genome shotgun (WGS) entry which is preliminary data.</text>
</comment>
<name>A0A644Z5Y7_9ZZZZ</name>
<dbReference type="EMBL" id="VSSQ01007541">
    <property type="protein sequence ID" value="MPM36230.1"/>
    <property type="molecule type" value="Genomic_DNA"/>
</dbReference>
<protein>
    <submittedName>
        <fullName evidence="1">Uncharacterized protein</fullName>
    </submittedName>
</protein>
<accession>A0A644Z5Y7</accession>